<protein>
    <submittedName>
        <fullName evidence="1">Uncharacterized protein</fullName>
    </submittedName>
</protein>
<evidence type="ECO:0000313" key="1">
    <source>
        <dbReference type="EMBL" id="KAI9913744.1"/>
    </source>
</evidence>
<name>A0ACC0W6M6_9STRA</name>
<gene>
    <name evidence="1" type="ORF">PsorP6_005114</name>
</gene>
<evidence type="ECO:0000313" key="2">
    <source>
        <dbReference type="Proteomes" id="UP001163321"/>
    </source>
</evidence>
<sequence>MNHILHQHHLDILRVLLAGNLSFDVIDRLSGGTFNVPNPNAFVVYFTKRVLNTPCAFWVINLFCFDVVWMGAPCWLNYQAQKPGIPIVIRAQTDKHLNTTQLRRMLLKRKVRWVHLSTNQEETLRFKATSERSINSRSTRTFRSW</sequence>
<keyword evidence="2" id="KW-1185">Reference proteome</keyword>
<reference evidence="1 2" key="1">
    <citation type="journal article" date="2022" name="bioRxiv">
        <title>The genome of the oomycete Peronosclerospora sorghi, a cosmopolitan pathogen of maize and sorghum, is inflated with dispersed pseudogenes.</title>
        <authorList>
            <person name="Fletcher K."/>
            <person name="Martin F."/>
            <person name="Isakeit T."/>
            <person name="Cavanaugh K."/>
            <person name="Magill C."/>
            <person name="Michelmore R."/>
        </authorList>
    </citation>
    <scope>NUCLEOTIDE SEQUENCE [LARGE SCALE GENOMIC DNA]</scope>
    <source>
        <strain evidence="1">P6</strain>
    </source>
</reference>
<dbReference type="Proteomes" id="UP001163321">
    <property type="component" value="Chromosome 4"/>
</dbReference>
<accession>A0ACC0W6M6</accession>
<comment type="caution">
    <text evidence="1">The sequence shown here is derived from an EMBL/GenBank/DDBJ whole genome shotgun (WGS) entry which is preliminary data.</text>
</comment>
<proteinExistence type="predicted"/>
<organism evidence="1 2">
    <name type="scientific">Peronosclerospora sorghi</name>
    <dbReference type="NCBI Taxonomy" id="230839"/>
    <lineage>
        <taxon>Eukaryota</taxon>
        <taxon>Sar</taxon>
        <taxon>Stramenopiles</taxon>
        <taxon>Oomycota</taxon>
        <taxon>Peronosporomycetes</taxon>
        <taxon>Peronosporales</taxon>
        <taxon>Peronosporaceae</taxon>
        <taxon>Peronosclerospora</taxon>
    </lineage>
</organism>
<dbReference type="EMBL" id="CM047583">
    <property type="protein sequence ID" value="KAI9913744.1"/>
    <property type="molecule type" value="Genomic_DNA"/>
</dbReference>